<evidence type="ECO:0000256" key="2">
    <source>
        <dbReference type="ARBA" id="ARBA00022723"/>
    </source>
</evidence>
<dbReference type="RefSeq" id="WP_011019871.1">
    <property type="nucleotide sequence ID" value="NZ_DUJS01000004.1"/>
</dbReference>
<dbReference type="Gene3D" id="3.90.950.10">
    <property type="match status" value="1"/>
</dbReference>
<evidence type="ECO:0000256" key="8">
    <source>
        <dbReference type="ARBA" id="ARBA00048174"/>
    </source>
</evidence>
<evidence type="ECO:0000256" key="10">
    <source>
        <dbReference type="HAMAP-Rule" id="MF_00648"/>
    </source>
</evidence>
<comment type="caution">
    <text evidence="12">The sequence shown here is derived from an EMBL/GenBank/DDBJ whole genome shotgun (WGS) entry which is preliminary data.</text>
</comment>
<dbReference type="PANTHER" id="PTHR34699">
    <property type="match status" value="1"/>
</dbReference>
<evidence type="ECO:0000256" key="1">
    <source>
        <dbReference type="ARBA" id="ARBA00001936"/>
    </source>
</evidence>
<gene>
    <name evidence="12" type="primary">yjjX</name>
    <name evidence="12" type="ORF">HA336_07070</name>
</gene>
<comment type="function">
    <text evidence="10">Phosphatase that hydrolyzes non-canonical purine nucleotides such as XTP and ITP to their respective diphosphate derivatives. Probably excludes non-canonical purines from DNA/RNA precursor pool, thus preventing their incorporation into DNA/RNA and avoiding chromosomal lesions.</text>
</comment>
<feature type="domain" description="Non-canonical purine NTP phosphatase/PRRC1" evidence="11">
    <location>
        <begin position="6"/>
        <end position="165"/>
    </location>
</feature>
<keyword evidence="7 10" id="KW-0464">Manganese</keyword>
<dbReference type="GO" id="GO:0000166">
    <property type="term" value="F:nucleotide binding"/>
    <property type="evidence" value="ECO:0007669"/>
    <property type="project" value="UniProtKB-KW"/>
</dbReference>
<accession>A0A832TDP0</accession>
<comment type="catalytic activity">
    <reaction evidence="8 10">
        <text>ITP + H2O = IDP + phosphate + H(+)</text>
        <dbReference type="Rhea" id="RHEA:28330"/>
        <dbReference type="ChEBI" id="CHEBI:15377"/>
        <dbReference type="ChEBI" id="CHEBI:15378"/>
        <dbReference type="ChEBI" id="CHEBI:43474"/>
        <dbReference type="ChEBI" id="CHEBI:58280"/>
        <dbReference type="ChEBI" id="CHEBI:61402"/>
        <dbReference type="EC" id="3.6.1.73"/>
    </reaction>
</comment>
<dbReference type="InterPro" id="IPR026533">
    <property type="entry name" value="NTPase/PRRC1"/>
</dbReference>
<dbReference type="SUPFAM" id="SSF52972">
    <property type="entry name" value="ITPase-like"/>
    <property type="match status" value="1"/>
</dbReference>
<comment type="catalytic activity">
    <reaction evidence="9 10">
        <text>XTP + H2O = XDP + phosphate + H(+)</text>
        <dbReference type="Rhea" id="RHEA:28406"/>
        <dbReference type="ChEBI" id="CHEBI:15377"/>
        <dbReference type="ChEBI" id="CHEBI:15378"/>
        <dbReference type="ChEBI" id="CHEBI:43474"/>
        <dbReference type="ChEBI" id="CHEBI:59884"/>
        <dbReference type="ChEBI" id="CHEBI:61314"/>
        <dbReference type="EC" id="3.6.1.73"/>
    </reaction>
</comment>
<dbReference type="GO" id="GO:0046872">
    <property type="term" value="F:metal ion binding"/>
    <property type="evidence" value="ECO:0007669"/>
    <property type="project" value="UniProtKB-KW"/>
</dbReference>
<evidence type="ECO:0000256" key="7">
    <source>
        <dbReference type="ARBA" id="ARBA00023211"/>
    </source>
</evidence>
<dbReference type="PANTHER" id="PTHR34699:SF2">
    <property type="entry name" value="NON-CANONICAL PURINE NTP PHOSPHATASE_PRRC1 DOMAIN-CONTAINING PROTEIN"/>
    <property type="match status" value="1"/>
</dbReference>
<reference evidence="12" key="1">
    <citation type="journal article" date="2020" name="bioRxiv">
        <title>A rank-normalized archaeal taxonomy based on genome phylogeny resolves widespread incomplete and uneven classifications.</title>
        <authorList>
            <person name="Rinke C."/>
            <person name="Chuvochina M."/>
            <person name="Mussig A.J."/>
            <person name="Chaumeil P.-A."/>
            <person name="Waite D.W."/>
            <person name="Whitman W.B."/>
            <person name="Parks D.H."/>
            <person name="Hugenholtz P."/>
        </authorList>
    </citation>
    <scope>NUCLEOTIDE SEQUENCE</scope>
    <source>
        <strain evidence="12">UBA8853</strain>
    </source>
</reference>
<dbReference type="GO" id="GO:0006772">
    <property type="term" value="P:thiamine metabolic process"/>
    <property type="evidence" value="ECO:0007669"/>
    <property type="project" value="TreeGrafter"/>
</dbReference>
<dbReference type="HAMAP" id="MF_00648">
    <property type="entry name" value="Non_canon_purine_NTPase_YjjX"/>
    <property type="match status" value="1"/>
</dbReference>
<sequence length="170" mass="18316">MKVRVGTTNPVKVRATERAFLRTFPDREITVEAVSVDPGVPPQPVGMEEVHQGAKNRAREAWNRGSYSVGLEAGLIRVGDVYVDLHVAVVRDPKGRETVGTSPGFQLPPDVTEEALSGEEVGEVFSELVGVREIGKRSGAIGVLSNGKVLREDLCELAILMALIGLETSR</sequence>
<proteinExistence type="inferred from homology"/>
<dbReference type="NCBIfam" id="TIGR00258">
    <property type="entry name" value="inosine/xanthosine triphosphatase"/>
    <property type="match status" value="1"/>
</dbReference>
<protein>
    <recommendedName>
        <fullName evidence="10">Probable inosine/xanthosine triphosphatase</fullName>
        <shortName evidence="10">ITPase/XTPase</shortName>
        <ecNumber evidence="10">3.6.1.73</ecNumber>
    </recommendedName>
    <alternativeName>
        <fullName evidence="10">Non-canonical purine NTP phosphatase</fullName>
    </alternativeName>
    <alternativeName>
        <fullName evidence="10">Non-standard purine NTP phosphatase</fullName>
    </alternativeName>
    <alternativeName>
        <fullName evidence="10">Nucleoside-triphosphate phosphatase</fullName>
        <shortName evidence="10">NTPase</shortName>
    </alternativeName>
</protein>
<evidence type="ECO:0000256" key="6">
    <source>
        <dbReference type="ARBA" id="ARBA00023080"/>
    </source>
</evidence>
<keyword evidence="2 10" id="KW-0479">Metal-binding</keyword>
<evidence type="ECO:0000256" key="3">
    <source>
        <dbReference type="ARBA" id="ARBA00022741"/>
    </source>
</evidence>
<dbReference type="AlphaFoldDB" id="A0A832TDP0"/>
<feature type="binding site" evidence="10">
    <location>
        <begin position="7"/>
        <end position="12"/>
    </location>
    <ligand>
        <name>substrate</name>
    </ligand>
</feature>
<evidence type="ECO:0000256" key="9">
    <source>
        <dbReference type="ARBA" id="ARBA00048781"/>
    </source>
</evidence>
<dbReference type="GO" id="GO:0103023">
    <property type="term" value="F:ITPase activity"/>
    <property type="evidence" value="ECO:0007669"/>
    <property type="project" value="UniProtKB-EC"/>
</dbReference>
<dbReference type="Pfam" id="PF01931">
    <property type="entry name" value="NTPase_I-T"/>
    <property type="match status" value="1"/>
</dbReference>
<comment type="cofactor">
    <cofactor evidence="10">
        <name>Mg(2+)</name>
        <dbReference type="ChEBI" id="CHEBI:18420"/>
    </cofactor>
    <cofactor evidence="10">
        <name>Mn(2+)</name>
        <dbReference type="ChEBI" id="CHEBI:29035"/>
    </cofactor>
    <text evidence="10">Binds 1 divalent metal cation per subunit; can use either Mg(2+) or Mn(2+).</text>
</comment>
<name>A0A832TDP0_9EURY</name>
<dbReference type="InterPro" id="IPR050299">
    <property type="entry name" value="YjjX_NTPase"/>
</dbReference>
<dbReference type="GeneID" id="1478098"/>
<dbReference type="FunFam" id="3.90.950.10:FF:000002">
    <property type="entry name" value="Inosine/xanthosine triphosphatase"/>
    <property type="match status" value="1"/>
</dbReference>
<dbReference type="Proteomes" id="UP000619545">
    <property type="component" value="Unassembled WGS sequence"/>
</dbReference>
<dbReference type="OMA" id="ADYWVGI"/>
<feature type="binding site" evidence="10">
    <location>
        <position position="37"/>
    </location>
    <ligand>
        <name>Mg(2+)</name>
        <dbReference type="ChEBI" id="CHEBI:18420"/>
    </ligand>
</feature>
<keyword evidence="3 10" id="KW-0547">Nucleotide-binding</keyword>
<evidence type="ECO:0000256" key="4">
    <source>
        <dbReference type="ARBA" id="ARBA00022801"/>
    </source>
</evidence>
<evidence type="ECO:0000313" key="13">
    <source>
        <dbReference type="Proteomes" id="UP000619545"/>
    </source>
</evidence>
<evidence type="ECO:0000313" key="12">
    <source>
        <dbReference type="EMBL" id="HII70973.1"/>
    </source>
</evidence>
<dbReference type="InterPro" id="IPR029001">
    <property type="entry name" value="ITPase-like_fam"/>
</dbReference>
<comment type="caution">
    <text evidence="10">Lacks conserved residue(s) required for the propagation of feature annotation.</text>
</comment>
<comment type="cofactor">
    <cofactor evidence="1">
        <name>Mn(2+)</name>
        <dbReference type="ChEBI" id="CHEBI:29035"/>
    </cofactor>
</comment>
<keyword evidence="4 10" id="KW-0378">Hydrolase</keyword>
<dbReference type="GO" id="GO:0009117">
    <property type="term" value="P:nucleotide metabolic process"/>
    <property type="evidence" value="ECO:0007669"/>
    <property type="project" value="UniProtKB-KW"/>
</dbReference>
<keyword evidence="5 10" id="KW-0460">Magnesium</keyword>
<keyword evidence="6 10" id="KW-0546">Nucleotide metabolism</keyword>
<comment type="similarity">
    <text evidence="10">Belongs to the YjjX NTPase family.</text>
</comment>
<dbReference type="InterPro" id="IPR002786">
    <property type="entry name" value="Non_canon_purine_NTPase"/>
</dbReference>
<dbReference type="EMBL" id="DUJS01000004">
    <property type="protein sequence ID" value="HII70973.1"/>
    <property type="molecule type" value="Genomic_DNA"/>
</dbReference>
<evidence type="ECO:0000256" key="5">
    <source>
        <dbReference type="ARBA" id="ARBA00022842"/>
    </source>
</evidence>
<comment type="subunit">
    <text evidence="10">Homodimer.</text>
</comment>
<dbReference type="SMR" id="A0A832TDP0"/>
<dbReference type="EC" id="3.6.1.73" evidence="10"/>
<organism evidence="12 13">
    <name type="scientific">Methanopyrus kandleri</name>
    <dbReference type="NCBI Taxonomy" id="2320"/>
    <lineage>
        <taxon>Archaea</taxon>
        <taxon>Methanobacteriati</taxon>
        <taxon>Methanobacteriota</taxon>
        <taxon>Methanomada group</taxon>
        <taxon>Methanopyri</taxon>
        <taxon>Methanopyrales</taxon>
        <taxon>Methanopyraceae</taxon>
        <taxon>Methanopyrus</taxon>
    </lineage>
</organism>
<evidence type="ECO:0000259" key="11">
    <source>
        <dbReference type="Pfam" id="PF01931"/>
    </source>
</evidence>